<evidence type="ECO:0000313" key="3">
    <source>
        <dbReference type="Proteomes" id="UP000218231"/>
    </source>
</evidence>
<proteinExistence type="predicted"/>
<feature type="region of interest" description="Disordered" evidence="1">
    <location>
        <begin position="237"/>
        <end position="279"/>
    </location>
</feature>
<protein>
    <submittedName>
        <fullName evidence="2">Uncharacterized protein</fullName>
    </submittedName>
</protein>
<dbReference type="AlphaFoldDB" id="A0A2A2JX27"/>
<keyword evidence="3" id="KW-1185">Reference proteome</keyword>
<comment type="caution">
    <text evidence="2">The sequence shown here is derived from an EMBL/GenBank/DDBJ whole genome shotgun (WGS) entry which is preliminary data.</text>
</comment>
<gene>
    <name evidence="2" type="ORF">WR25_19904</name>
</gene>
<feature type="compositionally biased region" description="Basic residues" evidence="1">
    <location>
        <begin position="262"/>
        <end position="276"/>
    </location>
</feature>
<evidence type="ECO:0000313" key="2">
    <source>
        <dbReference type="EMBL" id="PAV66265.1"/>
    </source>
</evidence>
<organism evidence="2 3">
    <name type="scientific">Diploscapter pachys</name>
    <dbReference type="NCBI Taxonomy" id="2018661"/>
    <lineage>
        <taxon>Eukaryota</taxon>
        <taxon>Metazoa</taxon>
        <taxon>Ecdysozoa</taxon>
        <taxon>Nematoda</taxon>
        <taxon>Chromadorea</taxon>
        <taxon>Rhabditida</taxon>
        <taxon>Rhabditina</taxon>
        <taxon>Rhabditomorpha</taxon>
        <taxon>Rhabditoidea</taxon>
        <taxon>Rhabditidae</taxon>
        <taxon>Diploscapter</taxon>
    </lineage>
</organism>
<evidence type="ECO:0000256" key="1">
    <source>
        <dbReference type="SAM" id="MobiDB-lite"/>
    </source>
</evidence>
<dbReference type="EMBL" id="LIAE01010132">
    <property type="protein sequence ID" value="PAV66265.1"/>
    <property type="molecule type" value="Genomic_DNA"/>
</dbReference>
<reference evidence="2 3" key="1">
    <citation type="journal article" date="2017" name="Curr. Biol.">
        <title>Genome architecture and evolution of a unichromosomal asexual nematode.</title>
        <authorList>
            <person name="Fradin H."/>
            <person name="Zegar C."/>
            <person name="Gutwein M."/>
            <person name="Lucas J."/>
            <person name="Kovtun M."/>
            <person name="Corcoran D."/>
            <person name="Baugh L.R."/>
            <person name="Kiontke K."/>
            <person name="Gunsalus K."/>
            <person name="Fitch D.H."/>
            <person name="Piano F."/>
        </authorList>
    </citation>
    <scope>NUCLEOTIDE SEQUENCE [LARGE SCALE GENOMIC DNA]</scope>
    <source>
        <strain evidence="2">PF1309</strain>
    </source>
</reference>
<accession>A0A2A2JX27</accession>
<name>A0A2A2JX27_9BILA</name>
<sequence length="327" mass="37244">MTLNAQAPRLLRHEVDVDRSPPFPGRIARQADHRVLGDDRAHQPALVEYGDRGAIGQPPGQAGGEARRRHRAAAAVGQADTALERPHEQIATAHFDERYVGAIGQPRGCRFAPLAYGDQLRLVHRIHERHQMRVGHRYRGEQAVACQRRHHRLDDPRIRAGQRPCRRIQPRRPRGLAHRIDTRRHIGIALDIGGRRLQRHIGGIDAQRLEPRPRHAAQAVQARLRLAAIRIEHAHRKRSVASALPQQQQPVTAHRPAPVGQRPRHRRPVRIAQRQRTRVDQRKIVAGPMAFHEVEPHCTHPVIGTYPCHLCSAWRAPYTRARRQASR</sequence>
<dbReference type="Proteomes" id="UP000218231">
    <property type="component" value="Unassembled WGS sequence"/>
</dbReference>